<dbReference type="Pfam" id="PF07377">
    <property type="entry name" value="DUF1493"/>
    <property type="match status" value="1"/>
</dbReference>
<keyword evidence="2" id="KW-1185">Reference proteome</keyword>
<dbReference type="InterPro" id="IPR036736">
    <property type="entry name" value="ACP-like_sf"/>
</dbReference>
<dbReference type="Proteomes" id="UP000032049">
    <property type="component" value="Unassembled WGS sequence"/>
</dbReference>
<proteinExistence type="predicted"/>
<accession>A0A0D0GQT6</accession>
<reference evidence="1 2" key="1">
    <citation type="submission" date="2015-01" db="EMBL/GenBank/DDBJ databases">
        <title>Draft genome sequence of Pedobacter sp. NL19 isolated from sludge of an effluent treatment pond in an abandoned uranium mine.</title>
        <authorList>
            <person name="Santos T."/>
            <person name="Caetano T."/>
            <person name="Covas C."/>
            <person name="Cruz A."/>
            <person name="Mendo S."/>
        </authorList>
    </citation>
    <scope>NUCLEOTIDE SEQUENCE [LARGE SCALE GENOMIC DNA]</scope>
    <source>
        <strain evidence="1 2">NL19</strain>
    </source>
</reference>
<dbReference type="InterPro" id="IPR010862">
    <property type="entry name" value="DUF1493"/>
</dbReference>
<dbReference type="SUPFAM" id="SSF47336">
    <property type="entry name" value="ACP-like"/>
    <property type="match status" value="1"/>
</dbReference>
<protein>
    <recommendedName>
        <fullName evidence="3">Acyl carrier protein</fullName>
    </recommendedName>
</protein>
<dbReference type="AlphaFoldDB" id="A0A0D0GQT6"/>
<dbReference type="EMBL" id="JXRA01000052">
    <property type="protein sequence ID" value="KIO76866.1"/>
    <property type="molecule type" value="Genomic_DNA"/>
</dbReference>
<name>A0A0D0GQT6_9SPHI</name>
<comment type="caution">
    <text evidence="1">The sequence shown here is derived from an EMBL/GenBank/DDBJ whole genome shotgun (WGS) entry which is preliminary data.</text>
</comment>
<dbReference type="STRING" id="1503925.TH53_12210"/>
<evidence type="ECO:0000313" key="1">
    <source>
        <dbReference type="EMBL" id="KIO76866.1"/>
    </source>
</evidence>
<organism evidence="1 2">
    <name type="scientific">Pedobacter lusitanus</name>
    <dbReference type="NCBI Taxonomy" id="1503925"/>
    <lineage>
        <taxon>Bacteria</taxon>
        <taxon>Pseudomonadati</taxon>
        <taxon>Bacteroidota</taxon>
        <taxon>Sphingobacteriia</taxon>
        <taxon>Sphingobacteriales</taxon>
        <taxon>Sphingobacteriaceae</taxon>
        <taxon>Pedobacter</taxon>
    </lineage>
</organism>
<gene>
    <name evidence="1" type="ORF">TH53_12210</name>
</gene>
<evidence type="ECO:0008006" key="3">
    <source>
        <dbReference type="Google" id="ProtNLM"/>
    </source>
</evidence>
<dbReference type="RefSeq" id="WP_041882398.1">
    <property type="nucleotide sequence ID" value="NZ_CP157278.1"/>
</dbReference>
<sequence>MVIDEYELFQFVKDQSAVSDIDIDMDTDLQDDLGIRGDDAVDFLITYGKRFGVDISNFMAADYFNGEGLGLLSYIGAKLFGSKGKRKPFTVNCLYKGIIAGRLDDKIING</sequence>
<dbReference type="OrthoDB" id="1367059at2"/>
<evidence type="ECO:0000313" key="2">
    <source>
        <dbReference type="Proteomes" id="UP000032049"/>
    </source>
</evidence>